<keyword evidence="3" id="KW-1185">Reference proteome</keyword>
<sequence length="267" mass="29425">MTTDLPICGTCAMQYAAPRPDCPVCLDERQYVPAGGQRWTSLTELRAGDYTGKLAEQGQGIVGIGTDPSFGIGQRALLIPTPSGNILWDCVAYLDDDLIAQVDELGGVSAIAISHPHYYTTMVEWAEAFDAPIYLHADDQQWIGRPHERIRLWNGVSHRLAEGFTLINLGVHFAGGTVLHRAEGTAGGAALFSGDIVQVIPDRTHVAFMYSYPNYIPERPSVVRRAAELLEPLEFEEIYGAWWDAVVRAGGKEVVRRSVQRYLERVG</sequence>
<dbReference type="RefSeq" id="WP_167166971.1">
    <property type="nucleotide sequence ID" value="NZ_JAAOYM010000001.1"/>
</dbReference>
<evidence type="ECO:0000259" key="1">
    <source>
        <dbReference type="SMART" id="SM00849"/>
    </source>
</evidence>
<protein>
    <recommendedName>
        <fullName evidence="1">Metallo-beta-lactamase domain-containing protein</fullName>
    </recommendedName>
</protein>
<feature type="domain" description="Metallo-beta-lactamase" evidence="1">
    <location>
        <begin position="73"/>
        <end position="242"/>
    </location>
</feature>
<comment type="caution">
    <text evidence="2">The sequence shown here is derived from an EMBL/GenBank/DDBJ whole genome shotgun (WGS) entry which is preliminary data.</text>
</comment>
<name>A0A7X5UMF2_9PSEU</name>
<organism evidence="2 3">
    <name type="scientific">Saccharomonospora amisosensis</name>
    <dbReference type="NCBI Taxonomy" id="1128677"/>
    <lineage>
        <taxon>Bacteria</taxon>
        <taxon>Bacillati</taxon>
        <taxon>Actinomycetota</taxon>
        <taxon>Actinomycetes</taxon>
        <taxon>Pseudonocardiales</taxon>
        <taxon>Pseudonocardiaceae</taxon>
        <taxon>Saccharomonospora</taxon>
    </lineage>
</organism>
<dbReference type="Proteomes" id="UP000545493">
    <property type="component" value="Unassembled WGS sequence"/>
</dbReference>
<dbReference type="InterPro" id="IPR036866">
    <property type="entry name" value="RibonucZ/Hydroxyglut_hydro"/>
</dbReference>
<gene>
    <name evidence="2" type="ORF">FHU38_001024</name>
</gene>
<dbReference type="SMART" id="SM00849">
    <property type="entry name" value="Lactamase_B"/>
    <property type="match status" value="1"/>
</dbReference>
<proteinExistence type="predicted"/>
<dbReference type="EMBL" id="JAAOYM010000001">
    <property type="protein sequence ID" value="NIJ10680.1"/>
    <property type="molecule type" value="Genomic_DNA"/>
</dbReference>
<reference evidence="2 3" key="1">
    <citation type="submission" date="2020-03" db="EMBL/GenBank/DDBJ databases">
        <title>Sequencing the genomes of 1000 actinobacteria strains.</title>
        <authorList>
            <person name="Klenk H.-P."/>
        </authorList>
    </citation>
    <scope>NUCLEOTIDE SEQUENCE [LARGE SCALE GENOMIC DNA]</scope>
    <source>
        <strain evidence="2 3">DSM 45685</strain>
    </source>
</reference>
<dbReference type="PANTHER" id="PTHR36839">
    <property type="entry name" value="METALLO-BETA-LACTAMASE FAMILY PROTEIN (AFU_ORTHOLOGUE AFUA_5G12770)"/>
    <property type="match status" value="1"/>
</dbReference>
<dbReference type="InterPro" id="IPR001279">
    <property type="entry name" value="Metallo-B-lactamas"/>
</dbReference>
<evidence type="ECO:0000313" key="3">
    <source>
        <dbReference type="Proteomes" id="UP000545493"/>
    </source>
</evidence>
<dbReference type="Gene3D" id="3.60.15.10">
    <property type="entry name" value="Ribonuclease Z/Hydroxyacylglutathione hydrolase-like"/>
    <property type="match status" value="1"/>
</dbReference>
<dbReference type="SUPFAM" id="SSF56281">
    <property type="entry name" value="Metallo-hydrolase/oxidoreductase"/>
    <property type="match status" value="1"/>
</dbReference>
<evidence type="ECO:0000313" key="2">
    <source>
        <dbReference type="EMBL" id="NIJ10680.1"/>
    </source>
</evidence>
<dbReference type="PANTHER" id="PTHR36839:SF1">
    <property type="entry name" value="METALLO-BETA-LACTAMASE FAMILY PROTEIN (AFU_ORTHOLOGUE AFUA_5G12770)"/>
    <property type="match status" value="1"/>
</dbReference>
<accession>A0A7X5UMF2</accession>
<dbReference type="AlphaFoldDB" id="A0A7X5UMF2"/>